<comment type="catalytic activity">
    <reaction evidence="1 7">
        <text>[(1-&gt;4)-alpha-D-glucosyl](n) + ADP-alpha-D-glucose = [(1-&gt;4)-alpha-D-glucosyl](n+1) + ADP + H(+)</text>
        <dbReference type="Rhea" id="RHEA:18189"/>
        <dbReference type="Rhea" id="RHEA-COMP:9584"/>
        <dbReference type="Rhea" id="RHEA-COMP:9587"/>
        <dbReference type="ChEBI" id="CHEBI:15378"/>
        <dbReference type="ChEBI" id="CHEBI:15444"/>
        <dbReference type="ChEBI" id="CHEBI:57498"/>
        <dbReference type="ChEBI" id="CHEBI:456216"/>
        <dbReference type="EC" id="2.4.1.21"/>
    </reaction>
</comment>
<dbReference type="UniPathway" id="UPA00164"/>
<dbReference type="SUPFAM" id="SSF53756">
    <property type="entry name" value="UDP-Glycosyltransferase/glycogen phosphorylase"/>
    <property type="match status" value="1"/>
</dbReference>
<dbReference type="Pfam" id="PF08323">
    <property type="entry name" value="Glyco_transf_5"/>
    <property type="match status" value="1"/>
</dbReference>
<evidence type="ECO:0000259" key="8">
    <source>
        <dbReference type="Pfam" id="PF00534"/>
    </source>
</evidence>
<dbReference type="HAMAP" id="MF_00484">
    <property type="entry name" value="Glycogen_synth"/>
    <property type="match status" value="1"/>
</dbReference>
<dbReference type="Proteomes" id="UP000030001">
    <property type="component" value="Unassembled WGS sequence"/>
</dbReference>
<dbReference type="RefSeq" id="WP_034539267.1">
    <property type="nucleotide sequence ID" value="NZ_JBKZAU010000007.1"/>
</dbReference>
<dbReference type="Gene3D" id="3.40.50.2000">
    <property type="entry name" value="Glycogen Phosphorylase B"/>
    <property type="match status" value="2"/>
</dbReference>
<dbReference type="GO" id="GO:0005978">
    <property type="term" value="P:glycogen biosynthetic process"/>
    <property type="evidence" value="ECO:0007669"/>
    <property type="project" value="UniProtKB-UniRule"/>
</dbReference>
<dbReference type="PANTHER" id="PTHR45825:SF11">
    <property type="entry name" value="ALPHA AMYLASE DOMAIN-CONTAINING PROTEIN"/>
    <property type="match status" value="1"/>
</dbReference>
<dbReference type="NCBIfam" id="TIGR02095">
    <property type="entry name" value="glgA"/>
    <property type="match status" value="1"/>
</dbReference>
<dbReference type="CDD" id="cd03791">
    <property type="entry name" value="GT5_Glycogen_synthase_DULL1-like"/>
    <property type="match status" value="1"/>
</dbReference>
<feature type="domain" description="Glycosyl transferase family 1" evidence="8">
    <location>
        <begin position="289"/>
        <end position="437"/>
    </location>
</feature>
<evidence type="ECO:0000256" key="4">
    <source>
        <dbReference type="ARBA" id="ARBA00022676"/>
    </source>
</evidence>
<dbReference type="EMBL" id="JROC01000023">
    <property type="protein sequence ID" value="KGL67401.1"/>
    <property type="molecule type" value="Genomic_DNA"/>
</dbReference>
<evidence type="ECO:0000259" key="9">
    <source>
        <dbReference type="Pfam" id="PF08323"/>
    </source>
</evidence>
<comment type="caution">
    <text evidence="10">The sequence shown here is derived from an EMBL/GenBank/DDBJ whole genome shotgun (WGS) entry which is preliminary data.</text>
</comment>
<evidence type="ECO:0000256" key="6">
    <source>
        <dbReference type="ARBA" id="ARBA00023056"/>
    </source>
</evidence>
<protein>
    <recommendedName>
        <fullName evidence="7">Glycogen synthase</fullName>
        <ecNumber evidence="7">2.4.1.21</ecNumber>
    </recommendedName>
    <alternativeName>
        <fullName evidence="7">Starch [bacterial glycogen] synthase</fullName>
    </alternativeName>
</protein>
<name>A0A099YDA8_LIMMU</name>
<evidence type="ECO:0000313" key="10">
    <source>
        <dbReference type="EMBL" id="KGL67401.1"/>
    </source>
</evidence>
<reference evidence="10 11" key="1">
    <citation type="submission" date="2014-09" db="EMBL/GenBank/DDBJ databases">
        <title>Lactobacillus mucosae CRL573 Genome Sequencing.</title>
        <authorList>
            <person name="Bleckwedel J."/>
            <person name="Teran L.C."/>
            <person name="Bonacina J."/>
            <person name="Saavedra L."/>
            <person name="Mozzi F.B."/>
            <person name="Raya R.R."/>
        </authorList>
    </citation>
    <scope>NUCLEOTIDE SEQUENCE [LARGE SCALE GENOMIC DNA]</scope>
    <source>
        <strain evidence="10 11">CRL573</strain>
    </source>
</reference>
<dbReference type="EC" id="2.4.1.21" evidence="7"/>
<evidence type="ECO:0000256" key="7">
    <source>
        <dbReference type="HAMAP-Rule" id="MF_00484"/>
    </source>
</evidence>
<evidence type="ECO:0000256" key="1">
    <source>
        <dbReference type="ARBA" id="ARBA00001478"/>
    </source>
</evidence>
<dbReference type="PANTHER" id="PTHR45825">
    <property type="entry name" value="GRANULE-BOUND STARCH SYNTHASE 1, CHLOROPLASTIC/AMYLOPLASTIC"/>
    <property type="match status" value="1"/>
</dbReference>
<comment type="function">
    <text evidence="2 7">Synthesizes alpha-1,4-glucan chains using ADP-glucose.</text>
</comment>
<feature type="binding site" evidence="7">
    <location>
        <position position="15"/>
    </location>
    <ligand>
        <name>ADP-alpha-D-glucose</name>
        <dbReference type="ChEBI" id="CHEBI:57498"/>
    </ligand>
</feature>
<dbReference type="GO" id="GO:0004373">
    <property type="term" value="F:alpha-1,4-glucan glucosyltransferase (UDP-glucose donor) activity"/>
    <property type="evidence" value="ECO:0007669"/>
    <property type="project" value="InterPro"/>
</dbReference>
<organism evidence="10 11">
    <name type="scientific">Limosilactobacillus mucosae</name>
    <name type="common">Lactobacillus mucosae</name>
    <dbReference type="NCBI Taxonomy" id="97478"/>
    <lineage>
        <taxon>Bacteria</taxon>
        <taxon>Bacillati</taxon>
        <taxon>Bacillota</taxon>
        <taxon>Bacilli</taxon>
        <taxon>Lactobacillales</taxon>
        <taxon>Lactobacillaceae</taxon>
        <taxon>Limosilactobacillus</taxon>
    </lineage>
</organism>
<dbReference type="InterPro" id="IPR001296">
    <property type="entry name" value="Glyco_trans_1"/>
</dbReference>
<dbReference type="GO" id="GO:0009011">
    <property type="term" value="F:alpha-1,4-glucan glucosyltransferase (ADP-glucose donor) activity"/>
    <property type="evidence" value="ECO:0007669"/>
    <property type="project" value="UniProtKB-UniRule"/>
</dbReference>
<accession>A0A099YDA8</accession>
<dbReference type="Pfam" id="PF00534">
    <property type="entry name" value="Glycos_transf_1"/>
    <property type="match status" value="1"/>
</dbReference>
<gene>
    <name evidence="7" type="primary">glgA</name>
    <name evidence="10" type="ORF">LX03_01885</name>
</gene>
<dbReference type="AlphaFoldDB" id="A0A099YDA8"/>
<evidence type="ECO:0000256" key="5">
    <source>
        <dbReference type="ARBA" id="ARBA00022679"/>
    </source>
</evidence>
<dbReference type="InterPro" id="IPR013534">
    <property type="entry name" value="Starch_synth_cat_dom"/>
</dbReference>
<evidence type="ECO:0000256" key="3">
    <source>
        <dbReference type="ARBA" id="ARBA00010281"/>
    </source>
</evidence>
<keyword evidence="4 7" id="KW-0328">Glycosyltransferase</keyword>
<keyword evidence="5 7" id="KW-0808">Transferase</keyword>
<feature type="domain" description="Starch synthase catalytic" evidence="9">
    <location>
        <begin position="2"/>
        <end position="236"/>
    </location>
</feature>
<proteinExistence type="inferred from homology"/>
<evidence type="ECO:0000256" key="2">
    <source>
        <dbReference type="ARBA" id="ARBA00002764"/>
    </source>
</evidence>
<comment type="pathway">
    <text evidence="7">Glycan biosynthesis; glycogen biosynthesis.</text>
</comment>
<dbReference type="InterPro" id="IPR011835">
    <property type="entry name" value="GS/SS"/>
</dbReference>
<evidence type="ECO:0000313" key="11">
    <source>
        <dbReference type="Proteomes" id="UP000030001"/>
    </source>
</evidence>
<sequence>MKIMFAAAECAPFFKSGGLGDVVGALPKALAKKGHEVRVVLPLWRWMPGKFQEKMESWGSFEVKVGWRTEYCGVETLYQDGVRYMFLDNRYYFDRPKLYGYYDDGERFAWFQQAACELMGRYNWVPDVLNCNDYHTAFMPFLLKEKYGWVGPYHHIKTVLTIHNLEFQGEYGREVMTELFGMSPERYDDGTVRYGTAVNFMKAGILYADRVNTVSPSYAAEIQTPEFGCHLDEVLRMENFKLCGILNGIDYDVNNPATDHNLAANYSIKDLKGKAKDKAALQKEFGLPQRPDVPLIGIVSRLTYQKGFQLVVNEMENLMKFDVQVVLLGTGYANFEHDFRWFNGVHHDKFGAKIEFDVGLAQRIYAGADMFLMPSGFEPCGLSQMISMRYGTLPIVHQIGGLKDSVEPYNPITNTGTGFGFEQFSGFYMMEAIKEAMATYQQPKIWRHLMQNAMAKDFSWDKQSQAYLDMYKSLF</sequence>
<comment type="similarity">
    <text evidence="3 7">Belongs to the glycosyltransferase 1 family. Bacterial/plant glycogen synthase subfamily.</text>
</comment>
<keyword evidence="6 7" id="KW-0320">Glycogen biosynthesis</keyword>
<dbReference type="NCBIfam" id="NF001898">
    <property type="entry name" value="PRK00654.1-1"/>
    <property type="match status" value="1"/>
</dbReference>